<proteinExistence type="predicted"/>
<dbReference type="Pfam" id="PF11155">
    <property type="entry name" value="DUF2935"/>
    <property type="match status" value="2"/>
</dbReference>
<name>A0A8E2I8Q4_9BACI</name>
<dbReference type="SUPFAM" id="SSF158430">
    <property type="entry name" value="Bacillus cereus metalloprotein-like"/>
    <property type="match status" value="2"/>
</dbReference>
<reference evidence="1 2" key="1">
    <citation type="submission" date="2017-01" db="EMBL/GenBank/DDBJ databases">
        <title>Draft genome sequence of Bacillus oleronius.</title>
        <authorList>
            <person name="Allam M."/>
        </authorList>
    </citation>
    <scope>NUCLEOTIDE SEQUENCE [LARGE SCALE GENOMIC DNA]</scope>
    <source>
        <strain evidence="1 2">DSM 9356</strain>
    </source>
</reference>
<protein>
    <recommendedName>
        <fullName evidence="3">DUF2935 domain-containing protein</fullName>
    </recommendedName>
</protein>
<organism evidence="1 2">
    <name type="scientific">Heyndrickxia oleronia</name>
    <dbReference type="NCBI Taxonomy" id="38875"/>
    <lineage>
        <taxon>Bacteria</taxon>
        <taxon>Bacillati</taxon>
        <taxon>Bacillota</taxon>
        <taxon>Bacilli</taxon>
        <taxon>Bacillales</taxon>
        <taxon>Bacillaceae</taxon>
        <taxon>Heyndrickxia</taxon>
    </lineage>
</organism>
<dbReference type="Gene3D" id="1.20.1260.120">
    <property type="entry name" value="Protein of unknown function DUF2935"/>
    <property type="match status" value="1"/>
</dbReference>
<sequence length="268" mass="31425">MSSLLTNAKFEHTFWLQILGDHSRFILSSLSQNEKQSIQIALELKEAFDSFLQEARDLQSDEAAINLANDVEPYVVKLKNFKLEMIKRHLVSKISIHLSPSFLNHMVNELEEYERILGFLKIGEKPPIFHELHHHLLWLQDAYGHAGAINDEMDATEKRIKKSSAEFVKHFEQFYLKAVELTGYLRTQEESFPALKRFNSDVQIEMEMFQFFLNEIFELDLSDQLLGTFPVLMADHMFREECYYLTKLAESTNIKLPECDPTKPRYEE</sequence>
<accession>A0A8E2I8Q4</accession>
<dbReference type="AlphaFoldDB" id="A0A8E2I8Q4"/>
<comment type="caution">
    <text evidence="1">The sequence shown here is derived from an EMBL/GenBank/DDBJ whole genome shotgun (WGS) entry which is preliminary data.</text>
</comment>
<dbReference type="Proteomes" id="UP000189761">
    <property type="component" value="Unassembled WGS sequence"/>
</dbReference>
<gene>
    <name evidence="1" type="ORF">BWZ43_18290</name>
</gene>
<evidence type="ECO:0000313" key="1">
    <source>
        <dbReference type="EMBL" id="OOP66943.1"/>
    </source>
</evidence>
<dbReference type="InterPro" id="IPR021328">
    <property type="entry name" value="CotB-like"/>
</dbReference>
<dbReference type="RefSeq" id="WP_058004371.1">
    <property type="nucleotide sequence ID" value="NZ_CP065424.1"/>
</dbReference>
<evidence type="ECO:0008006" key="3">
    <source>
        <dbReference type="Google" id="ProtNLM"/>
    </source>
</evidence>
<dbReference type="EMBL" id="MTLA01000245">
    <property type="protein sequence ID" value="OOP66943.1"/>
    <property type="molecule type" value="Genomic_DNA"/>
</dbReference>
<evidence type="ECO:0000313" key="2">
    <source>
        <dbReference type="Proteomes" id="UP000189761"/>
    </source>
</evidence>
<keyword evidence="2" id="KW-1185">Reference proteome</keyword>